<dbReference type="EMBL" id="BTGB01000002">
    <property type="protein sequence ID" value="GMM45451.1"/>
    <property type="molecule type" value="Genomic_DNA"/>
</dbReference>
<organism evidence="2 3">
    <name type="scientific">Pichia kluyveri</name>
    <name type="common">Yeast</name>
    <dbReference type="NCBI Taxonomy" id="36015"/>
    <lineage>
        <taxon>Eukaryota</taxon>
        <taxon>Fungi</taxon>
        <taxon>Dikarya</taxon>
        <taxon>Ascomycota</taxon>
        <taxon>Saccharomycotina</taxon>
        <taxon>Pichiomycetes</taxon>
        <taxon>Pichiales</taxon>
        <taxon>Pichiaceae</taxon>
        <taxon>Pichia</taxon>
    </lineage>
</organism>
<comment type="caution">
    <text evidence="2">The sequence shown here is derived from an EMBL/GenBank/DDBJ whole genome shotgun (WGS) entry which is preliminary data.</text>
</comment>
<gene>
    <name evidence="2" type="ORF">DAPK24_020260</name>
</gene>
<accession>A0AAV5R1T4</accession>
<sequence>MSMNDSSVGQISRDADPAYYQLLKRHSSPISPHHVNLINEDEINKEDEVNKLNQQVANLKRKQRNKTTTPSPRKKLCDDLRKSSSVSPRNKSRNNSSNKRVTINQLLNTLTPLFPDSPKKALKESLNHSTNNNNVNPLMDTQIITDSGSSISSTITTSNSSFGAISTPSSNTPTKIRKPKAGSINMFDSISKSDDISIEIPDSNETTSKDIEEDIKENNKGDISSSPMKKRVVFSSDIESSVILSSPIKPNNYDNVNIKSILKSTYNENNNIDAYSIENILKLDLGKNESWPRGFSLIIPADYPEIPRVIEQCSAGLINKNFKKKFEVYASFNELIKRKKSIDSNIFTPNILRNIIKSVKFELDLVVIELKNGLDPFKLRTTSQSLKLLALLSPLTTEIIEMKNIYETCGRILKNENITKSLTSPIFQLIRTTPLRYCQLYENFTITLIQMKFFPSCSIICEKFNIIKRFSMLYPHLLDKCSYQIINYLLYSIINTDVPGYNKILNTAIILLESIKSNNKNKLLIRNLLSEELETSLSSSSSLEEGGNHMTIYQAVYETLKYLAHIRLYKECGRIWSKLIQLVSFNCNQFEKWSLFQGFRSVFDILAREDEESIKLWYPLIDRFQNVKPNENEYEELYEKLSFISQPLPKLNDVCWIDLFGYFYKTVYPFITAGDETQMRIITIEIIELMRPIKSIVNILFDESEFTLPAKAFHDGETLEYLVNFIKEVKNESVYIKLLNYLSHIGYVHADYRVDELFLRNLNWEDESSILRVKNIDESVLFKTDGSEQCLFTKFTNLLDKKHLKSLIQEIREILDHGKVFAALLSSDIDDEDNIWGFFPDFIEYGDFKELEIRHGYKLCLKDQVNIWNHLQYLTSTRKLNEIMEILRQTNILIVSDTKFKFEFLKELVYQNRNKMKEFYQNISSDLLEHAFEYKEENEKTGNELTSLLWYFDDFKSLTNEWIESISNKLHYLIQPRLILDEPLIELIEYLTDKMETDEVNNLKRMMVERNVIIPGLFNDFEKLKNLVNYYNNEPIIAEESDKVELKNALERLIKKL</sequence>
<protein>
    <submittedName>
        <fullName evidence="2">Uncharacterized protein</fullName>
    </submittedName>
</protein>
<dbReference type="Proteomes" id="UP001378960">
    <property type="component" value="Unassembled WGS sequence"/>
</dbReference>
<keyword evidence="3" id="KW-1185">Reference proteome</keyword>
<evidence type="ECO:0000313" key="3">
    <source>
        <dbReference type="Proteomes" id="UP001378960"/>
    </source>
</evidence>
<proteinExistence type="predicted"/>
<name>A0AAV5R1T4_PICKL</name>
<feature type="compositionally biased region" description="Polar residues" evidence="1">
    <location>
        <begin position="101"/>
        <end position="111"/>
    </location>
</feature>
<feature type="compositionally biased region" description="Basic and acidic residues" evidence="1">
    <location>
        <begin position="117"/>
        <end position="126"/>
    </location>
</feature>
<evidence type="ECO:0000313" key="2">
    <source>
        <dbReference type="EMBL" id="GMM45451.1"/>
    </source>
</evidence>
<dbReference type="AlphaFoldDB" id="A0AAV5R1T4"/>
<reference evidence="2 3" key="1">
    <citation type="journal article" date="2023" name="Elife">
        <title>Identification of key yeast species and microbe-microbe interactions impacting larval growth of Drosophila in the wild.</title>
        <authorList>
            <person name="Mure A."/>
            <person name="Sugiura Y."/>
            <person name="Maeda R."/>
            <person name="Honda K."/>
            <person name="Sakurai N."/>
            <person name="Takahashi Y."/>
            <person name="Watada M."/>
            <person name="Katoh T."/>
            <person name="Gotoh A."/>
            <person name="Gotoh Y."/>
            <person name="Taniguchi I."/>
            <person name="Nakamura K."/>
            <person name="Hayashi T."/>
            <person name="Katayama T."/>
            <person name="Uemura T."/>
            <person name="Hattori Y."/>
        </authorList>
    </citation>
    <scope>NUCLEOTIDE SEQUENCE [LARGE SCALE GENOMIC DNA]</scope>
    <source>
        <strain evidence="2 3">PK-24</strain>
    </source>
</reference>
<feature type="region of interest" description="Disordered" evidence="1">
    <location>
        <begin position="58"/>
        <end position="138"/>
    </location>
</feature>
<feature type="compositionally biased region" description="Low complexity" evidence="1">
    <location>
        <begin position="83"/>
        <end position="100"/>
    </location>
</feature>
<evidence type="ECO:0000256" key="1">
    <source>
        <dbReference type="SAM" id="MobiDB-lite"/>
    </source>
</evidence>